<comment type="caution">
    <text evidence="1">The sequence shown here is derived from an EMBL/GenBank/DDBJ whole genome shotgun (WGS) entry which is preliminary data.</text>
</comment>
<dbReference type="Proteomes" id="UP001140949">
    <property type="component" value="Unassembled WGS sequence"/>
</dbReference>
<reference evidence="1" key="1">
    <citation type="journal article" date="2023" name="GigaByte">
        <title>Genome assembly of the bearded iris, Iris pallida Lam.</title>
        <authorList>
            <person name="Bruccoleri R.E."/>
            <person name="Oakeley E.J."/>
            <person name="Faust A.M.E."/>
            <person name="Altorfer M."/>
            <person name="Dessus-Babus S."/>
            <person name="Burckhardt D."/>
            <person name="Oertli M."/>
            <person name="Naumann U."/>
            <person name="Petersen F."/>
            <person name="Wong J."/>
        </authorList>
    </citation>
    <scope>NUCLEOTIDE SEQUENCE</scope>
    <source>
        <strain evidence="1">GSM-AAB239-AS_SAM_17_03QT</strain>
    </source>
</reference>
<sequence length="87" mass="10440">MLSEIWVCLIVTLNKFRVAAFQLSGQYCFSKFCGNNYQWMTTFKRLVTPSRLSITVAPIGLWRVLIAYLRRARWLWMYYHISRRGLE</sequence>
<gene>
    <name evidence="1" type="ORF">M6B38_380050</name>
</gene>
<organism evidence="1 2">
    <name type="scientific">Iris pallida</name>
    <name type="common">Sweet iris</name>
    <dbReference type="NCBI Taxonomy" id="29817"/>
    <lineage>
        <taxon>Eukaryota</taxon>
        <taxon>Viridiplantae</taxon>
        <taxon>Streptophyta</taxon>
        <taxon>Embryophyta</taxon>
        <taxon>Tracheophyta</taxon>
        <taxon>Spermatophyta</taxon>
        <taxon>Magnoliopsida</taxon>
        <taxon>Liliopsida</taxon>
        <taxon>Asparagales</taxon>
        <taxon>Iridaceae</taxon>
        <taxon>Iridoideae</taxon>
        <taxon>Irideae</taxon>
        <taxon>Iris</taxon>
    </lineage>
</organism>
<evidence type="ECO:0000313" key="1">
    <source>
        <dbReference type="EMBL" id="KAJ6824913.1"/>
    </source>
</evidence>
<dbReference type="EMBL" id="JANAVB010021798">
    <property type="protein sequence ID" value="KAJ6824913.1"/>
    <property type="molecule type" value="Genomic_DNA"/>
</dbReference>
<proteinExistence type="predicted"/>
<dbReference type="AlphaFoldDB" id="A0AAX6G8V8"/>
<reference evidence="1" key="2">
    <citation type="submission" date="2023-04" db="EMBL/GenBank/DDBJ databases">
        <authorList>
            <person name="Bruccoleri R.E."/>
            <person name="Oakeley E.J."/>
            <person name="Faust A.-M."/>
            <person name="Dessus-Babus S."/>
            <person name="Altorfer M."/>
            <person name="Burckhardt D."/>
            <person name="Oertli M."/>
            <person name="Naumann U."/>
            <person name="Petersen F."/>
            <person name="Wong J."/>
        </authorList>
    </citation>
    <scope>NUCLEOTIDE SEQUENCE</scope>
    <source>
        <strain evidence="1">GSM-AAB239-AS_SAM_17_03QT</strain>
        <tissue evidence="1">Leaf</tissue>
    </source>
</reference>
<name>A0AAX6G8V8_IRIPA</name>
<evidence type="ECO:0000313" key="2">
    <source>
        <dbReference type="Proteomes" id="UP001140949"/>
    </source>
</evidence>
<protein>
    <recommendedName>
        <fullName evidence="3">Secreted protein</fullName>
    </recommendedName>
</protein>
<keyword evidence="2" id="KW-1185">Reference proteome</keyword>
<evidence type="ECO:0008006" key="3">
    <source>
        <dbReference type="Google" id="ProtNLM"/>
    </source>
</evidence>
<accession>A0AAX6G8V8</accession>